<dbReference type="AlphaFoldDB" id="A0A3E0E3M0"/>
<dbReference type="EMBL" id="QUNF01000002">
    <property type="protein sequence ID" value="REG92791.1"/>
    <property type="molecule type" value="Genomic_DNA"/>
</dbReference>
<dbReference type="Gene3D" id="1.10.287.130">
    <property type="match status" value="1"/>
</dbReference>
<dbReference type="SUPFAM" id="SSF47384">
    <property type="entry name" value="Homodimeric domain of signal transducing histidine kinase"/>
    <property type="match status" value="1"/>
</dbReference>
<name>A0A3E0E3M0_9BACT</name>
<organism evidence="1 2">
    <name type="scientific">Algoriphagus antarcticus</name>
    <dbReference type="NCBI Taxonomy" id="238540"/>
    <lineage>
        <taxon>Bacteria</taxon>
        <taxon>Pseudomonadati</taxon>
        <taxon>Bacteroidota</taxon>
        <taxon>Cytophagia</taxon>
        <taxon>Cytophagales</taxon>
        <taxon>Cyclobacteriaceae</taxon>
        <taxon>Algoriphagus</taxon>
    </lineage>
</organism>
<reference evidence="1 2" key="1">
    <citation type="submission" date="2018-08" db="EMBL/GenBank/DDBJ databases">
        <title>Genomic Encyclopedia of Archaeal and Bacterial Type Strains, Phase II (KMG-II): from individual species to whole genera.</title>
        <authorList>
            <person name="Goeker M."/>
        </authorList>
    </citation>
    <scope>NUCLEOTIDE SEQUENCE [LARGE SCALE GENOMIC DNA]</scope>
    <source>
        <strain evidence="1 2">DSM 15986</strain>
    </source>
</reference>
<dbReference type="Pfam" id="PF13596">
    <property type="entry name" value="PAS_10"/>
    <property type="match status" value="1"/>
</dbReference>
<evidence type="ECO:0000313" key="1">
    <source>
        <dbReference type="EMBL" id="REG92791.1"/>
    </source>
</evidence>
<dbReference type="RefSeq" id="WP_169714345.1">
    <property type="nucleotide sequence ID" value="NZ_MSSW01000003.1"/>
</dbReference>
<gene>
    <name evidence="1" type="ORF">C8N25_102194</name>
</gene>
<keyword evidence="2" id="KW-1185">Reference proteome</keyword>
<protein>
    <submittedName>
        <fullName evidence="1">PAS domain-containing protein</fullName>
    </submittedName>
</protein>
<proteinExistence type="predicted"/>
<sequence>MEKQTPREKVNKLDDLNIDLETYIANTIIPQLYVDDNLILRKFTLPAIDQFNLTPDDFNKNIQEISDKINYPTLVENIKEVIKTGNKLEKEIQTSDKRWFQMNILPYVVKKEKRTDGVMITLIDINKRIAVANELEQLKTQRYTLLNKLSHNLKQPISNIGLLADELVDAFDKKDTEQFTTWIEILRGASGKMNKIIKDFTNHF</sequence>
<comment type="caution">
    <text evidence="1">The sequence shown here is derived from an EMBL/GenBank/DDBJ whole genome shotgun (WGS) entry which is preliminary data.</text>
</comment>
<dbReference type="InterPro" id="IPR036097">
    <property type="entry name" value="HisK_dim/P_sf"/>
</dbReference>
<dbReference type="GO" id="GO:0000155">
    <property type="term" value="F:phosphorelay sensor kinase activity"/>
    <property type="evidence" value="ECO:0007669"/>
    <property type="project" value="InterPro"/>
</dbReference>
<dbReference type="Proteomes" id="UP000256405">
    <property type="component" value="Unassembled WGS sequence"/>
</dbReference>
<accession>A0A3E0E3M0</accession>
<evidence type="ECO:0000313" key="2">
    <source>
        <dbReference type="Proteomes" id="UP000256405"/>
    </source>
</evidence>